<protein>
    <submittedName>
        <fullName evidence="2">Uncharacterized protein</fullName>
    </submittedName>
</protein>
<evidence type="ECO:0000313" key="3">
    <source>
        <dbReference type="Proteomes" id="UP000187455"/>
    </source>
</evidence>
<dbReference type="AlphaFoldDB" id="A0A1R0GSH5"/>
<comment type="caution">
    <text evidence="2">The sequence shown here is derived from an EMBL/GenBank/DDBJ whole genome shotgun (WGS) entry which is preliminary data.</text>
</comment>
<keyword evidence="3" id="KW-1185">Reference proteome</keyword>
<proteinExistence type="predicted"/>
<keyword evidence="1" id="KW-0472">Membrane</keyword>
<evidence type="ECO:0000256" key="1">
    <source>
        <dbReference type="SAM" id="Phobius"/>
    </source>
</evidence>
<feature type="transmembrane region" description="Helical" evidence="1">
    <location>
        <begin position="20"/>
        <end position="44"/>
    </location>
</feature>
<keyword evidence="1" id="KW-1133">Transmembrane helix</keyword>
<dbReference type="EMBL" id="LSSL01004038">
    <property type="protein sequence ID" value="OLY79851.1"/>
    <property type="molecule type" value="Genomic_DNA"/>
</dbReference>
<evidence type="ECO:0000313" key="2">
    <source>
        <dbReference type="EMBL" id="OLY79851.1"/>
    </source>
</evidence>
<sequence>MRYETSDISEEAPELAATVAPIALALGIGVFSGLLISFDILWIYRE</sequence>
<gene>
    <name evidence="2" type="ORF">AYI68_g6065</name>
</gene>
<name>A0A1R0GSH5_9FUNG</name>
<reference evidence="2 3" key="1">
    <citation type="journal article" date="2016" name="Mol. Biol. Evol.">
        <title>Genome-Wide Survey of Gut Fungi (Harpellales) Reveals the First Horizontally Transferred Ubiquitin Gene from a Mosquito Host.</title>
        <authorList>
            <person name="Wang Y."/>
            <person name="White M.M."/>
            <person name="Kvist S."/>
            <person name="Moncalvo J.M."/>
        </authorList>
    </citation>
    <scope>NUCLEOTIDE SEQUENCE [LARGE SCALE GENOMIC DNA]</scope>
    <source>
        <strain evidence="2 3">ALG-7-W6</strain>
    </source>
</reference>
<accession>A0A1R0GSH5</accession>
<keyword evidence="1" id="KW-0812">Transmembrane</keyword>
<dbReference type="Proteomes" id="UP000187455">
    <property type="component" value="Unassembled WGS sequence"/>
</dbReference>
<feature type="non-terminal residue" evidence="2">
    <location>
        <position position="46"/>
    </location>
</feature>
<organism evidence="2 3">
    <name type="scientific">Smittium mucronatum</name>
    <dbReference type="NCBI Taxonomy" id="133383"/>
    <lineage>
        <taxon>Eukaryota</taxon>
        <taxon>Fungi</taxon>
        <taxon>Fungi incertae sedis</taxon>
        <taxon>Zoopagomycota</taxon>
        <taxon>Kickxellomycotina</taxon>
        <taxon>Harpellomycetes</taxon>
        <taxon>Harpellales</taxon>
        <taxon>Legeriomycetaceae</taxon>
        <taxon>Smittium</taxon>
    </lineage>
</organism>